<dbReference type="InterPro" id="IPR008984">
    <property type="entry name" value="SMAD_FHA_dom_sf"/>
</dbReference>
<dbReference type="SUPFAM" id="SSF56112">
    <property type="entry name" value="Protein kinase-like (PK-like)"/>
    <property type="match status" value="1"/>
</dbReference>
<feature type="compositionally biased region" description="Polar residues" evidence="10">
    <location>
        <begin position="609"/>
        <end position="628"/>
    </location>
</feature>
<dbReference type="InterPro" id="IPR017441">
    <property type="entry name" value="Protein_kinase_ATP_BS"/>
</dbReference>
<name>A0AAJ8KJZ9_9TREE</name>
<dbReference type="InterPro" id="IPR008271">
    <property type="entry name" value="Ser/Thr_kinase_AS"/>
</dbReference>
<evidence type="ECO:0000256" key="8">
    <source>
        <dbReference type="ARBA" id="ARBA00048679"/>
    </source>
</evidence>
<dbReference type="PROSITE" id="PS00107">
    <property type="entry name" value="PROTEIN_KINASE_ATP"/>
    <property type="match status" value="1"/>
</dbReference>
<feature type="region of interest" description="Disordered" evidence="10">
    <location>
        <begin position="609"/>
        <end position="631"/>
    </location>
</feature>
<keyword evidence="3" id="KW-0723">Serine/threonine-protein kinase</keyword>
<evidence type="ECO:0000256" key="9">
    <source>
        <dbReference type="PROSITE-ProRule" id="PRU10141"/>
    </source>
</evidence>
<proteinExistence type="inferred from homology"/>
<feature type="binding site" evidence="9">
    <location>
        <position position="251"/>
    </location>
    <ligand>
        <name>ATP</name>
        <dbReference type="ChEBI" id="CHEBI:30616"/>
    </ligand>
</feature>
<protein>
    <recommendedName>
        <fullName evidence="2">non-specific serine/threonine protein kinase</fullName>
        <ecNumber evidence="2">2.7.11.1</ecNumber>
    </recommendedName>
</protein>
<dbReference type="GO" id="GO:0051598">
    <property type="term" value="P:meiotic recombination checkpoint signaling"/>
    <property type="evidence" value="ECO:0007669"/>
    <property type="project" value="TreeGrafter"/>
</dbReference>
<dbReference type="InterPro" id="IPR000719">
    <property type="entry name" value="Prot_kinase_dom"/>
</dbReference>
<dbReference type="GO" id="GO:0005737">
    <property type="term" value="C:cytoplasm"/>
    <property type="evidence" value="ECO:0007669"/>
    <property type="project" value="TreeGrafter"/>
</dbReference>
<evidence type="ECO:0000256" key="1">
    <source>
        <dbReference type="ARBA" id="ARBA00005575"/>
    </source>
</evidence>
<feature type="domain" description="Protein kinase" evidence="12">
    <location>
        <begin position="221"/>
        <end position="786"/>
    </location>
</feature>
<dbReference type="SUPFAM" id="SSF49879">
    <property type="entry name" value="SMAD/FHA domain"/>
    <property type="match status" value="1"/>
</dbReference>
<dbReference type="Gene3D" id="2.60.200.20">
    <property type="match status" value="1"/>
</dbReference>
<reference evidence="13" key="1">
    <citation type="submission" date="2013-07" db="EMBL/GenBank/DDBJ databases">
        <authorList>
            <consortium name="The Broad Institute Genome Sequencing Platform"/>
            <person name="Cuomo C."/>
            <person name="Litvintseva A."/>
            <person name="Chen Y."/>
            <person name="Heitman J."/>
            <person name="Sun S."/>
            <person name="Springer D."/>
            <person name="Dromer F."/>
            <person name="Young S.K."/>
            <person name="Zeng Q."/>
            <person name="Gargeya S."/>
            <person name="Fitzgerald M."/>
            <person name="Abouelleil A."/>
            <person name="Alvarado L."/>
            <person name="Berlin A.M."/>
            <person name="Chapman S.B."/>
            <person name="Dewar J."/>
            <person name="Goldberg J."/>
            <person name="Griggs A."/>
            <person name="Gujja S."/>
            <person name="Hansen M."/>
            <person name="Howarth C."/>
            <person name="Imamovic A."/>
            <person name="Larimer J."/>
            <person name="McCowan C."/>
            <person name="Murphy C."/>
            <person name="Pearson M."/>
            <person name="Priest M."/>
            <person name="Roberts A."/>
            <person name="Saif S."/>
            <person name="Shea T."/>
            <person name="Sykes S."/>
            <person name="Wortman J."/>
            <person name="Nusbaum C."/>
            <person name="Birren B."/>
        </authorList>
    </citation>
    <scope>NUCLEOTIDE SEQUENCE</scope>
    <source>
        <strain evidence="13">CBS 10117</strain>
    </source>
</reference>
<dbReference type="GO" id="GO:0005634">
    <property type="term" value="C:nucleus"/>
    <property type="evidence" value="ECO:0007669"/>
    <property type="project" value="TreeGrafter"/>
</dbReference>
<comment type="catalytic activity">
    <reaction evidence="8">
        <text>L-seryl-[protein] + ATP = O-phospho-L-seryl-[protein] + ADP + H(+)</text>
        <dbReference type="Rhea" id="RHEA:17989"/>
        <dbReference type="Rhea" id="RHEA-COMP:9863"/>
        <dbReference type="Rhea" id="RHEA-COMP:11604"/>
        <dbReference type="ChEBI" id="CHEBI:15378"/>
        <dbReference type="ChEBI" id="CHEBI:29999"/>
        <dbReference type="ChEBI" id="CHEBI:30616"/>
        <dbReference type="ChEBI" id="CHEBI:83421"/>
        <dbReference type="ChEBI" id="CHEBI:456216"/>
        <dbReference type="EC" id="2.7.11.1"/>
    </reaction>
</comment>
<dbReference type="Proteomes" id="UP000078595">
    <property type="component" value="Chromosome 2"/>
</dbReference>
<dbReference type="Pfam" id="PF00498">
    <property type="entry name" value="FHA"/>
    <property type="match status" value="1"/>
</dbReference>
<evidence type="ECO:0000256" key="4">
    <source>
        <dbReference type="ARBA" id="ARBA00022741"/>
    </source>
</evidence>
<comment type="catalytic activity">
    <reaction evidence="7">
        <text>L-threonyl-[protein] + ATP = O-phospho-L-threonyl-[protein] + ADP + H(+)</text>
        <dbReference type="Rhea" id="RHEA:46608"/>
        <dbReference type="Rhea" id="RHEA-COMP:11060"/>
        <dbReference type="Rhea" id="RHEA-COMP:11605"/>
        <dbReference type="ChEBI" id="CHEBI:15378"/>
        <dbReference type="ChEBI" id="CHEBI:30013"/>
        <dbReference type="ChEBI" id="CHEBI:30616"/>
        <dbReference type="ChEBI" id="CHEBI:61977"/>
        <dbReference type="ChEBI" id="CHEBI:456216"/>
        <dbReference type="EC" id="2.7.11.1"/>
    </reaction>
</comment>
<dbReference type="EC" id="2.7.11.1" evidence="2"/>
<dbReference type="PROSITE" id="PS50006">
    <property type="entry name" value="FHA_DOMAIN"/>
    <property type="match status" value="1"/>
</dbReference>
<evidence type="ECO:0000256" key="7">
    <source>
        <dbReference type="ARBA" id="ARBA00047899"/>
    </source>
</evidence>
<keyword evidence="6 9" id="KW-0067">ATP-binding</keyword>
<sequence length="811" mass="93494">MDSYPSHFSTRRLLTAALDCSADLEAKTRSTLRRSMTKRLIYRLGLNPYCTQAPTNILRHTHSGTWLIEARGSRSGDPWDAEGVVGKLTLKSPAGNNFELTYDLVIKKPQISQRHLRLYAVRTTTRLSIAVLHDTSTNGYIINGQQSGIYTRTVRGKAISTRSRVLRDGDEVQLPGYGGVFTYSQHPQAMSITQATQDQALSLRLFYSSDPTSTFPLHPWVIHNYPLGNGSWGIVNIGSHLQDPTVQVAIKTIKRVQDAYDYFEWIKLEIQIQKDLDHPNVLKLFDWVIERQGVQNRQGQGEVKGDPVDGKIHIVMELVTGGDLWSYLERYGHLREDEVRWIGWQIIDGLKHLHRRGIVHRDIKPENILLHTSCAYPRILLADFGCSSCRSSITSQSTECGDGDGHEGDQRDLYHTSKADLRGTSEYLSYDILRAFRREEAGRTKVYEGSREEVGRIWWQEEMGADMWATGVTLYFCATHEHPYQHLRDEKLPSLPCGDFDLDLGFILTPDTLSITEMSRHRNRRRRTRTRRSLHQRPEQMSIYDDDDIEMDDSPKPSRRSGGEDEEMEPIDDFPSPRSLDELDFDQYQSEYQPQLRADRRLSMDISGQPQLQDSLNGYPTRTTSDTGSIIHPNRQFNMYRNDKSASSAAKLYVGPSRNRSCTLEPFQRGSDRQATLTRKLSEMSWDEDEKKDEDDAHDAYQYEDGYPYPAEDEDAELHNGRSRDSEIDGIIDRIERFKKISPSQWAESERWSQWSEEGKAFIDELFTLDPRYRTRSKHALKHEWFVNNAEQIEGIYEKVLDKGEVIRWLL</sequence>
<evidence type="ECO:0000256" key="10">
    <source>
        <dbReference type="SAM" id="MobiDB-lite"/>
    </source>
</evidence>
<feature type="region of interest" description="Disordered" evidence="10">
    <location>
        <begin position="659"/>
        <end position="725"/>
    </location>
</feature>
<dbReference type="PANTHER" id="PTHR44167">
    <property type="entry name" value="OVARIAN-SPECIFIC SERINE/THREONINE-PROTEIN KINASE LOK-RELATED"/>
    <property type="match status" value="1"/>
</dbReference>
<evidence type="ECO:0000256" key="5">
    <source>
        <dbReference type="ARBA" id="ARBA00022777"/>
    </source>
</evidence>
<dbReference type="KEGG" id="kdj:28965224"/>
<evidence type="ECO:0000259" key="12">
    <source>
        <dbReference type="PROSITE" id="PS50011"/>
    </source>
</evidence>
<dbReference type="InterPro" id="IPR011009">
    <property type="entry name" value="Kinase-like_dom_sf"/>
</dbReference>
<evidence type="ECO:0000256" key="6">
    <source>
        <dbReference type="ARBA" id="ARBA00022840"/>
    </source>
</evidence>
<feature type="region of interest" description="Disordered" evidence="10">
    <location>
        <begin position="518"/>
        <end position="581"/>
    </location>
</feature>
<gene>
    <name evidence="13" type="ORF">I303_102334</name>
</gene>
<accession>A0AAJ8KJZ9</accession>
<dbReference type="PROSITE" id="PS50011">
    <property type="entry name" value="PROTEIN_KINASE_DOM"/>
    <property type="match status" value="1"/>
</dbReference>
<evidence type="ECO:0000256" key="3">
    <source>
        <dbReference type="ARBA" id="ARBA00022527"/>
    </source>
</evidence>
<evidence type="ECO:0000256" key="2">
    <source>
        <dbReference type="ARBA" id="ARBA00012513"/>
    </source>
</evidence>
<keyword evidence="4 9" id="KW-0547">Nucleotide-binding</keyword>
<reference evidence="13" key="2">
    <citation type="submission" date="2024-02" db="EMBL/GenBank/DDBJ databases">
        <title>Comparative genomics of Cryptococcus and Kwoniella reveals pathogenesis evolution and contrasting modes of karyotype evolution via chromosome fusion or intercentromeric recombination.</title>
        <authorList>
            <person name="Coelho M.A."/>
            <person name="David-Palma M."/>
            <person name="Shea T."/>
            <person name="Bowers K."/>
            <person name="McGinley-Smith S."/>
            <person name="Mohammad A.W."/>
            <person name="Gnirke A."/>
            <person name="Yurkov A.M."/>
            <person name="Nowrousian M."/>
            <person name="Sun S."/>
            <person name="Cuomo C.A."/>
            <person name="Heitman J."/>
        </authorList>
    </citation>
    <scope>NUCLEOTIDE SEQUENCE</scope>
    <source>
        <strain evidence="13">CBS 10117</strain>
    </source>
</reference>
<dbReference type="Gene3D" id="1.10.510.10">
    <property type="entry name" value="Transferase(Phosphotransferase) domain 1"/>
    <property type="match status" value="2"/>
</dbReference>
<evidence type="ECO:0000313" key="13">
    <source>
        <dbReference type="EMBL" id="WWC59772.1"/>
    </source>
</evidence>
<evidence type="ECO:0000259" key="11">
    <source>
        <dbReference type="PROSITE" id="PS50006"/>
    </source>
</evidence>
<dbReference type="Pfam" id="PF00069">
    <property type="entry name" value="Pkinase"/>
    <property type="match status" value="1"/>
</dbReference>
<keyword evidence="5" id="KW-0418">Kinase</keyword>
<organism evidence="13 14">
    <name type="scientific">Kwoniella dejecticola CBS 10117</name>
    <dbReference type="NCBI Taxonomy" id="1296121"/>
    <lineage>
        <taxon>Eukaryota</taxon>
        <taxon>Fungi</taxon>
        <taxon>Dikarya</taxon>
        <taxon>Basidiomycota</taxon>
        <taxon>Agaricomycotina</taxon>
        <taxon>Tremellomycetes</taxon>
        <taxon>Tremellales</taxon>
        <taxon>Cryptococcaceae</taxon>
        <taxon>Kwoniella</taxon>
    </lineage>
</organism>
<dbReference type="GeneID" id="28965224"/>
<dbReference type="EMBL" id="CP144531">
    <property type="protein sequence ID" value="WWC59772.1"/>
    <property type="molecule type" value="Genomic_DNA"/>
</dbReference>
<dbReference type="PROSITE" id="PS00108">
    <property type="entry name" value="PROTEIN_KINASE_ST"/>
    <property type="match status" value="1"/>
</dbReference>
<dbReference type="RefSeq" id="XP_018265165.2">
    <property type="nucleotide sequence ID" value="XM_018404884.2"/>
</dbReference>
<comment type="similarity">
    <text evidence="1">Belongs to the protein kinase superfamily. CAMK Ser/Thr protein kinase family. CHEK2 subfamily.</text>
</comment>
<dbReference type="SMART" id="SM00220">
    <property type="entry name" value="S_TKc"/>
    <property type="match status" value="1"/>
</dbReference>
<dbReference type="PANTHER" id="PTHR44167:SF24">
    <property type="entry name" value="SERINE_THREONINE-PROTEIN KINASE CHK2"/>
    <property type="match status" value="1"/>
</dbReference>
<dbReference type="GO" id="GO:0005524">
    <property type="term" value="F:ATP binding"/>
    <property type="evidence" value="ECO:0007669"/>
    <property type="project" value="UniProtKB-UniRule"/>
</dbReference>
<dbReference type="AlphaFoldDB" id="A0AAJ8KJZ9"/>
<keyword evidence="14" id="KW-1185">Reference proteome</keyword>
<dbReference type="GO" id="GO:0004674">
    <property type="term" value="F:protein serine/threonine kinase activity"/>
    <property type="evidence" value="ECO:0007669"/>
    <property type="project" value="UniProtKB-KW"/>
</dbReference>
<keyword evidence="5" id="KW-0808">Transferase</keyword>
<dbReference type="InterPro" id="IPR000253">
    <property type="entry name" value="FHA_dom"/>
</dbReference>
<evidence type="ECO:0000313" key="14">
    <source>
        <dbReference type="Proteomes" id="UP000078595"/>
    </source>
</evidence>
<feature type="domain" description="FHA" evidence="11">
    <location>
        <begin position="92"/>
        <end position="147"/>
    </location>
</feature>
<feature type="compositionally biased region" description="Basic residues" evidence="10">
    <location>
        <begin position="521"/>
        <end position="535"/>
    </location>
</feature>